<evidence type="ECO:0000313" key="6">
    <source>
        <dbReference type="Proteomes" id="UP000038009"/>
    </source>
</evidence>
<evidence type="ECO:0000313" key="5">
    <source>
        <dbReference type="EMBL" id="KPI84158.1"/>
    </source>
</evidence>
<gene>
    <name evidence="5" type="ORF">ABL78_6783</name>
</gene>
<feature type="coiled-coil region" evidence="2">
    <location>
        <begin position="240"/>
        <end position="277"/>
    </location>
</feature>
<keyword evidence="6" id="KW-1185">Reference proteome</keyword>
<feature type="region of interest" description="Disordered" evidence="3">
    <location>
        <begin position="1"/>
        <end position="29"/>
    </location>
</feature>
<evidence type="ECO:0000256" key="1">
    <source>
        <dbReference type="ARBA" id="ARBA00023054"/>
    </source>
</evidence>
<dbReference type="Proteomes" id="UP000038009">
    <property type="component" value="Unassembled WGS sequence"/>
</dbReference>
<protein>
    <recommendedName>
        <fullName evidence="4">Cilia- and flagella-associated protein 58 central coiled coil domain-containing protein</fullName>
    </recommendedName>
</protein>
<feature type="coiled-coil region" evidence="2">
    <location>
        <begin position="103"/>
        <end position="130"/>
    </location>
</feature>
<dbReference type="PANTHER" id="PTHR32083:SF0">
    <property type="entry name" value="CILIA AND FLAGELLA-ASSOCIATED PROTEIN 58"/>
    <property type="match status" value="1"/>
</dbReference>
<dbReference type="InterPro" id="IPR049270">
    <property type="entry name" value="CFAP58_CC"/>
</dbReference>
<dbReference type="AlphaFoldDB" id="A0A0N1I2V1"/>
<dbReference type="OMA" id="HQRQFVG"/>
<evidence type="ECO:0000259" key="4">
    <source>
        <dbReference type="Pfam" id="PF21771"/>
    </source>
</evidence>
<dbReference type="EMBL" id="LJSK01000284">
    <property type="protein sequence ID" value="KPI84158.1"/>
    <property type="molecule type" value="Genomic_DNA"/>
</dbReference>
<sequence>MSATDAEVSRNLSSGSVGVTSSASGPLHSATAATVTPRATAAPAATTTVAADAHGSLSAVALEAIEQRYMEVLRALSAEPQLDAFRNEYEKLHRLLLSSHDGEQRLLRQARELREELDTHQQKIQTAMQLSQEDEDAIRVLRTEIETAWAKADAAHEQEQRSRELVNALRQQVTELDALVEKTAGLSMGQEAYLRDLISMKKDREEEAITLNATLHHTQAEHQQITALLKDADKLFEAGAQDLEAQRSAYQQLLTNLETEQRERASKEANVRQYRETTELCMRQLEEHSTLVDRVTRDEKRTCKEAEAVAQEVQTLTRQVQEKQERFAVEATRLAAAERDNTMVSNDIPQRQAALHEHEEELKREKKKLGRIEKSARAQQAELTALVEKRTAASEAVQRRMAAVEAAVAQLAQEEKEMRVLEEAVAKAMQRKSHIVEANTAQATVRAQVEGKRVMEAGNTRRLEQQVEQRRNESEALRKSIYYAEQNREKDMKAAQAALSDYHRTLDIIRIRRSDAKVIEEDIAHHQKKLKAQQELLNTVTADRHRTEKLLRETENELKQLQQRHSTKQDELEGVKTDLIQQEAALCQLHGLSRQLSKDVVNTEQRLRFLREDRQHAESRVEALRSEEQQLRHVIASCDHEAQQQAARLTVMTRERNTLAAQLLHRTEELNLLREKLQLTDAARALGEGQYGHIMQQLNHAREGLVEQRLRCRLALVRLRYLDRLHKKELAQEKLLTQSRARVRALADELGTKHNMHVWRSLEGNAPEILDGLAKVQLLQTKLTRKRDELRAKTDQVEATEQEHRRLRQQLARLPGPEAAKELALCEENIQQREAQLVDMARSLSKANEEAELLEAHVEQLQEELQDTKHRFYQEKSKHDALRQEKRILAQTRRPHYTPPLPPPDQLCGDDGKASHNSMLPQHARSMEGLSRRPATNTPPTSSARPLPSVTAVAADRPTAPADVSAEHASNGHQSRSSSRSDSQRRRGWASRDSGGLSAITAGPPQPAFPLQKPPHQRQFIGGGFSLTR</sequence>
<dbReference type="OrthoDB" id="264785at2759"/>
<accession>A0A0N1I2V1</accession>
<feature type="compositionally biased region" description="Low complexity" evidence="3">
    <location>
        <begin position="13"/>
        <end position="29"/>
    </location>
</feature>
<feature type="coiled-coil region" evidence="2">
    <location>
        <begin position="306"/>
        <end position="431"/>
    </location>
</feature>
<reference evidence="5 6" key="1">
    <citation type="journal article" date="2015" name="PLoS Pathog.">
        <title>Leptomonas seymouri: Adaptations to the Dixenous Life Cycle Analyzed by Genome Sequencing, Transcriptome Profiling and Co-infection with Leishmania donovani.</title>
        <authorList>
            <person name="Kraeva N."/>
            <person name="Butenko A."/>
            <person name="Hlavacova J."/>
            <person name="Kostygov A."/>
            <person name="Myskova J."/>
            <person name="Grybchuk D."/>
            <person name="Lestinova T."/>
            <person name="Votypka J."/>
            <person name="Volf P."/>
            <person name="Opperdoes F."/>
            <person name="Flegontov P."/>
            <person name="Lukes J."/>
            <person name="Yurchenko V."/>
        </authorList>
    </citation>
    <scope>NUCLEOTIDE SEQUENCE [LARGE SCALE GENOMIC DNA]</scope>
    <source>
        <strain evidence="5 6">ATCC 30220</strain>
    </source>
</reference>
<feature type="coiled-coil region" evidence="2">
    <location>
        <begin position="776"/>
        <end position="878"/>
    </location>
</feature>
<dbReference type="GO" id="GO:0005856">
    <property type="term" value="C:cytoskeleton"/>
    <property type="evidence" value="ECO:0007669"/>
    <property type="project" value="TreeGrafter"/>
</dbReference>
<organism evidence="5 6">
    <name type="scientific">Leptomonas seymouri</name>
    <dbReference type="NCBI Taxonomy" id="5684"/>
    <lineage>
        <taxon>Eukaryota</taxon>
        <taxon>Discoba</taxon>
        <taxon>Euglenozoa</taxon>
        <taxon>Kinetoplastea</taxon>
        <taxon>Metakinetoplastina</taxon>
        <taxon>Trypanosomatida</taxon>
        <taxon>Trypanosomatidae</taxon>
        <taxon>Leishmaniinae</taxon>
        <taxon>Leptomonas</taxon>
    </lineage>
</organism>
<feature type="region of interest" description="Disordered" evidence="3">
    <location>
        <begin position="890"/>
        <end position="1029"/>
    </location>
</feature>
<name>A0A0N1I2V1_LEPSE</name>
<comment type="caution">
    <text evidence="5">The sequence shown here is derived from an EMBL/GenBank/DDBJ whole genome shotgun (WGS) entry which is preliminary data.</text>
</comment>
<dbReference type="VEuPathDB" id="TriTrypDB:Lsey_0284_0020"/>
<dbReference type="PANTHER" id="PTHR32083">
    <property type="entry name" value="CILIA AND FLAGELLA-ASSOCIATED PROTEIN 58-RELATED"/>
    <property type="match status" value="1"/>
</dbReference>
<dbReference type="Gene3D" id="1.20.5.170">
    <property type="match status" value="1"/>
</dbReference>
<dbReference type="Pfam" id="PF21771">
    <property type="entry name" value="CFAP58_CC"/>
    <property type="match status" value="1"/>
</dbReference>
<evidence type="ECO:0000256" key="2">
    <source>
        <dbReference type="SAM" id="Coils"/>
    </source>
</evidence>
<evidence type="ECO:0000256" key="3">
    <source>
        <dbReference type="SAM" id="MobiDB-lite"/>
    </source>
</evidence>
<feature type="compositionally biased region" description="Polar residues" evidence="3">
    <location>
        <begin position="934"/>
        <end position="944"/>
    </location>
</feature>
<proteinExistence type="predicted"/>
<keyword evidence="1 2" id="KW-0175">Coiled coil</keyword>
<feature type="domain" description="Cilia- and flagella-associated protein 58 central coiled coil" evidence="4">
    <location>
        <begin position="428"/>
        <end position="699"/>
    </location>
</feature>
<feature type="coiled-coil region" evidence="2">
    <location>
        <begin position="516"/>
        <end position="634"/>
    </location>
</feature>